<protein>
    <submittedName>
        <fullName evidence="4">Acyl-CoA thioesterase</fullName>
    </submittedName>
</protein>
<dbReference type="InterPro" id="IPR029069">
    <property type="entry name" value="HotDog_dom_sf"/>
</dbReference>
<accession>A0A3N6M543</accession>
<organism evidence="4 5">
    <name type="scientific">Natrarchaeobius halalkaliphilus</name>
    <dbReference type="NCBI Taxonomy" id="1679091"/>
    <lineage>
        <taxon>Archaea</taxon>
        <taxon>Methanobacteriati</taxon>
        <taxon>Methanobacteriota</taxon>
        <taxon>Stenosarchaea group</taxon>
        <taxon>Halobacteria</taxon>
        <taxon>Halobacteriales</taxon>
        <taxon>Natrialbaceae</taxon>
        <taxon>Natrarchaeobius</taxon>
    </lineage>
</organism>
<dbReference type="Pfam" id="PF13279">
    <property type="entry name" value="4HBT_2"/>
    <property type="match status" value="1"/>
</dbReference>
<evidence type="ECO:0000313" key="5">
    <source>
        <dbReference type="Proteomes" id="UP000273828"/>
    </source>
</evidence>
<evidence type="ECO:0000256" key="3">
    <source>
        <dbReference type="SAM" id="MobiDB-lite"/>
    </source>
</evidence>
<dbReference type="PIRSF" id="PIRSF003230">
    <property type="entry name" value="YbgC"/>
    <property type="match status" value="1"/>
</dbReference>
<evidence type="ECO:0000256" key="1">
    <source>
        <dbReference type="ARBA" id="ARBA00005953"/>
    </source>
</evidence>
<dbReference type="PANTHER" id="PTHR31793">
    <property type="entry name" value="4-HYDROXYBENZOYL-COA THIOESTERASE FAMILY MEMBER"/>
    <property type="match status" value="1"/>
</dbReference>
<name>A0A3N6M543_9EURY</name>
<feature type="region of interest" description="Disordered" evidence="3">
    <location>
        <begin position="117"/>
        <end position="137"/>
    </location>
</feature>
<dbReference type="AlphaFoldDB" id="A0A3N6M543"/>
<evidence type="ECO:0000313" key="4">
    <source>
        <dbReference type="EMBL" id="RQG90381.1"/>
    </source>
</evidence>
<dbReference type="EMBL" id="REFY01000003">
    <property type="protein sequence ID" value="RQG90381.1"/>
    <property type="molecule type" value="Genomic_DNA"/>
</dbReference>
<evidence type="ECO:0000256" key="2">
    <source>
        <dbReference type="ARBA" id="ARBA00022801"/>
    </source>
</evidence>
<keyword evidence="5" id="KW-1185">Reference proteome</keyword>
<dbReference type="Proteomes" id="UP000273828">
    <property type="component" value="Unassembled WGS sequence"/>
</dbReference>
<sequence length="137" mass="15539">MSDPFTVDVPVRYRDLDTLNHVNHAVYATYLETARIDYFESLLEEKPQDLSYVVANLEISYERPITRSDEPTVATWVSELGETSCTMRYEIRTDDDVAATAETTMVYVDPETVQPAPVPDDVRTRIETSENLDAAAE</sequence>
<comment type="similarity">
    <text evidence="1">Belongs to the 4-hydroxybenzoyl-CoA thioesterase family.</text>
</comment>
<dbReference type="RefSeq" id="WP_124178310.1">
    <property type="nucleotide sequence ID" value="NZ_REFY01000003.1"/>
</dbReference>
<proteinExistence type="inferred from homology"/>
<dbReference type="PANTHER" id="PTHR31793:SF27">
    <property type="entry name" value="NOVEL THIOESTERASE SUPERFAMILY DOMAIN AND SAPOSIN A-TYPE DOMAIN CONTAINING PROTEIN (0610012H03RIK)"/>
    <property type="match status" value="1"/>
</dbReference>
<dbReference type="InterPro" id="IPR050563">
    <property type="entry name" value="4-hydroxybenzoyl-CoA_TE"/>
</dbReference>
<dbReference type="SUPFAM" id="SSF54637">
    <property type="entry name" value="Thioesterase/thiol ester dehydrase-isomerase"/>
    <property type="match status" value="1"/>
</dbReference>
<dbReference type="InterPro" id="IPR006684">
    <property type="entry name" value="YbgC/YbaW"/>
</dbReference>
<dbReference type="OrthoDB" id="56956at2157"/>
<keyword evidence="2" id="KW-0378">Hydrolase</keyword>
<dbReference type="CDD" id="cd00586">
    <property type="entry name" value="4HBT"/>
    <property type="match status" value="1"/>
</dbReference>
<gene>
    <name evidence="4" type="ORF">EA462_09480</name>
</gene>
<dbReference type="GO" id="GO:0047617">
    <property type="term" value="F:fatty acyl-CoA hydrolase activity"/>
    <property type="evidence" value="ECO:0007669"/>
    <property type="project" value="TreeGrafter"/>
</dbReference>
<dbReference type="Gene3D" id="3.10.129.10">
    <property type="entry name" value="Hotdog Thioesterase"/>
    <property type="match status" value="1"/>
</dbReference>
<reference evidence="4 5" key="1">
    <citation type="submission" date="2018-10" db="EMBL/GenBank/DDBJ databases">
        <title>Natrarchaeobius chitinivorans gen. nov., sp. nov., and Natrarchaeobius haloalkaliphilus sp. nov., alkaliphilic, chitin-utilizing haloarchaea from hypersaline alkaline lakes.</title>
        <authorList>
            <person name="Sorokin D.Y."/>
            <person name="Elcheninov A.G."/>
            <person name="Kostrikina N.A."/>
            <person name="Bale N.J."/>
            <person name="Sinninghe Damste J.S."/>
            <person name="Khijniak T.V."/>
            <person name="Kublanov I.V."/>
            <person name="Toshchakov S.V."/>
        </authorList>
    </citation>
    <scope>NUCLEOTIDE SEQUENCE [LARGE SCALE GENOMIC DNA]</scope>
    <source>
        <strain evidence="4 5">AArcht-Sl</strain>
    </source>
</reference>
<comment type="caution">
    <text evidence="4">The sequence shown here is derived from an EMBL/GenBank/DDBJ whole genome shotgun (WGS) entry which is preliminary data.</text>
</comment>